<dbReference type="Pfam" id="PF01869">
    <property type="entry name" value="BcrAD_BadFG"/>
    <property type="match status" value="2"/>
</dbReference>
<evidence type="ECO:0000256" key="3">
    <source>
        <dbReference type="ARBA" id="ARBA00023004"/>
    </source>
</evidence>
<dbReference type="Proteomes" id="UP001500339">
    <property type="component" value="Unassembled WGS sequence"/>
</dbReference>
<evidence type="ECO:0000313" key="8">
    <source>
        <dbReference type="Proteomes" id="UP001500339"/>
    </source>
</evidence>
<evidence type="ECO:0000256" key="4">
    <source>
        <dbReference type="ARBA" id="ARBA00023014"/>
    </source>
</evidence>
<dbReference type="CDD" id="cd24034">
    <property type="entry name" value="ASKHA_NBD_O66634-like_rpt1"/>
    <property type="match status" value="1"/>
</dbReference>
<dbReference type="PANTHER" id="PTHR32329">
    <property type="entry name" value="BIFUNCTIONAL PROTEIN [INCLUDES 2-HYDROXYACYL-COA DEHYDRATASE (N-TER) AND ITS ACTIVATOR DOMAIN (C_TERM)-RELATED"/>
    <property type="match status" value="1"/>
</dbReference>
<evidence type="ECO:0000256" key="1">
    <source>
        <dbReference type="ARBA" id="ARBA00001966"/>
    </source>
</evidence>
<dbReference type="RefSeq" id="WP_343766088.1">
    <property type="nucleotide sequence ID" value="NZ_BAAACF010000001.1"/>
</dbReference>
<organism evidence="7 8">
    <name type="scientific">Clostridium malenominatum</name>
    <dbReference type="NCBI Taxonomy" id="1539"/>
    <lineage>
        <taxon>Bacteria</taxon>
        <taxon>Bacillati</taxon>
        <taxon>Bacillota</taxon>
        <taxon>Clostridia</taxon>
        <taxon>Eubacteriales</taxon>
        <taxon>Clostridiaceae</taxon>
        <taxon>Clostridium</taxon>
    </lineage>
</organism>
<gene>
    <name evidence="7" type="ORF">GCM10008905_04530</name>
</gene>
<keyword evidence="3" id="KW-0408">Iron</keyword>
<feature type="domain" description="ATPase BadF/BadG/BcrA/BcrD type" evidence="5">
    <location>
        <begin position="322"/>
        <end position="576"/>
    </location>
</feature>
<feature type="domain" description="ATPase BadF/BadG/BcrA/BcrD type" evidence="5">
    <location>
        <begin position="7"/>
        <end position="255"/>
    </location>
</feature>
<evidence type="ECO:0000256" key="2">
    <source>
        <dbReference type="ARBA" id="ARBA00022723"/>
    </source>
</evidence>
<keyword evidence="8" id="KW-1185">Reference proteome</keyword>
<protein>
    <submittedName>
        <fullName evidence="7">2-hydroxyacyl-CoA dehydratase</fullName>
    </submittedName>
</protein>
<dbReference type="EMBL" id="BAAACF010000001">
    <property type="protein sequence ID" value="GAA0718133.1"/>
    <property type="molecule type" value="Genomic_DNA"/>
</dbReference>
<evidence type="ECO:0000313" key="7">
    <source>
        <dbReference type="EMBL" id="GAA0718133.1"/>
    </source>
</evidence>
<dbReference type="CDD" id="cd24035">
    <property type="entry name" value="ASKHA_NBD_O66634-like_rpt2"/>
    <property type="match status" value="1"/>
</dbReference>
<comment type="cofactor">
    <cofactor evidence="1">
        <name>[4Fe-4S] cluster</name>
        <dbReference type="ChEBI" id="CHEBI:49883"/>
    </cofactor>
</comment>
<dbReference type="NCBIfam" id="TIGR00241">
    <property type="entry name" value="CoA_E_activ"/>
    <property type="match status" value="1"/>
</dbReference>
<evidence type="ECO:0000259" key="6">
    <source>
        <dbReference type="Pfam" id="PF09989"/>
    </source>
</evidence>
<dbReference type="InterPro" id="IPR043129">
    <property type="entry name" value="ATPase_NBD"/>
</dbReference>
<proteinExistence type="predicted"/>
<dbReference type="PANTHER" id="PTHR32329:SF4">
    <property type="entry name" value="ACTIVATOR OF 2-HYDROXYACYL-COA DEHYDRATASE"/>
    <property type="match status" value="1"/>
</dbReference>
<dbReference type="InterPro" id="IPR018709">
    <property type="entry name" value="CoA_activase_DUF2229"/>
</dbReference>
<comment type="caution">
    <text evidence="7">The sequence shown here is derived from an EMBL/GenBank/DDBJ whole genome shotgun (WGS) entry which is preliminary data.</text>
</comment>
<dbReference type="SUPFAM" id="SSF53067">
    <property type="entry name" value="Actin-like ATPase domain"/>
    <property type="match status" value="2"/>
</dbReference>
<dbReference type="InterPro" id="IPR051805">
    <property type="entry name" value="Dehydratase_Activator_Redct"/>
</dbReference>
<dbReference type="Pfam" id="PF09989">
    <property type="entry name" value="DUF2229"/>
    <property type="match status" value="1"/>
</dbReference>
<accession>A0ABN1IP09</accession>
<evidence type="ECO:0000259" key="5">
    <source>
        <dbReference type="Pfam" id="PF01869"/>
    </source>
</evidence>
<keyword evidence="4" id="KW-0411">Iron-sulfur</keyword>
<name>A0ABN1IP09_9CLOT</name>
<reference evidence="7 8" key="1">
    <citation type="journal article" date="2019" name="Int. J. Syst. Evol. Microbiol.">
        <title>The Global Catalogue of Microorganisms (GCM) 10K type strain sequencing project: providing services to taxonomists for standard genome sequencing and annotation.</title>
        <authorList>
            <consortium name="The Broad Institute Genomics Platform"/>
            <consortium name="The Broad Institute Genome Sequencing Center for Infectious Disease"/>
            <person name="Wu L."/>
            <person name="Ma J."/>
        </authorList>
    </citation>
    <scope>NUCLEOTIDE SEQUENCE [LARGE SCALE GENOMIC DNA]</scope>
    <source>
        <strain evidence="7 8">JCM 1405</strain>
    </source>
</reference>
<dbReference type="InterPro" id="IPR002731">
    <property type="entry name" value="ATPase_BadF"/>
</dbReference>
<feature type="domain" description="DUF2229" evidence="6">
    <location>
        <begin position="672"/>
        <end position="890"/>
    </location>
</feature>
<sequence>MKGLLHLGLDVGSTTVKVVLLDGNDKILHSKYERHFSDIKSTIIKVMDEIFTLFPEEKVTIKVTGSGGLGVSAWLEIPFIQEVIACTKTIEKLIPMTDVAIELGGEDAKITFFRGGIDQRMNGTCAGGTGAFIDQMATLLQTDASGLNELAKNYKTIYPIAARCGVFAKTDIQPLLNEGVRKEDIAASIFQSVVNQTISGLACGKVIRGNIAFLGGPLYFLSELRNRFIETLKLKKEQIIFPKNSQLFVAMGAAMASKEEKVVCLKELIDRLHVITQKLDEDINRLTPLFKNREEINKFNKRHYSYKIGRKELENFKGKCYLGIDAGSTTTKVTLIDDDGDLLYSHYGSNKGNPLNSTIEVLKAMYNIIPKEAEIVNSAVTGYGEGLIKEALCVDEGEVETIAHYKGAEFFLPGVEFILDIGGQDMKCLKIKDGTIDSIMLNEACSSGCGSFIETYAHSLNINIGEFAKASLESNNPVDLGTRCTVFMNSKVKQAQKEGATIGDISSGLCYSVIKNALYKVIRIKGSEDLGKKVIVQGGTFYNDGVLRAFEIVSGIEPVRPNIAGVMGAFGAALIAKERYLEGYKSKLATIEELYKFSSAVTMRRCTLCSNQCLLTVNSFAEGREFVSGNRCERGEGKEKIKEELPNLYKYKLQRLFSYKPLRKSEGIRGIVGIPRVLNMYENYPFWFTFFTSLKYRVELSPISSKKIYELGMETIPSESACYPAKLVHGHIVSLVNKEVDFIFYPCIPFEQKEDRGANNHFNCPMVTSYPEVIKNNMDILKDKNVVLMNPFLPLDNKNKLIERLYEEFNYKGITKEEVIIAVNKAYEEDRIFKEDIRKKGEEVLEYLKATSKMGIILAGRPYHVDPEINHGIPELINSFNMAVLTEDSVAHLGHVERPLRSVDQWMYHTRLYAAGTFVAKEKNIELIQLNSFGCGLDAVTTDQVAEILNSYGKIYTVLKIDEGSNLGAVKIRIRSLMAALKERKDKGFIPKKIKFPSKRIIFTEEMRREHTILCPQMAPIHFELVQEVFKSSGYNLEILPSVDKGAIEEGLKYVNNDACYPSIIVIGQIIEALKSGKYDINNTSVIMSQTGGGCRATNYIGFLRKALKEAGFENVPIISANVIGIEKNPGFKLSLPLVNKALMALVYGDLLMRLLYKVRPYEEIPGSANALYNKWMKICKRNVRSGNFIEYKINISDMVIEFDNLKLKDVIKPKVGVVGEILVKFHPTANNDVVSILEKEGAEVVVPDLLDFFMYSAYGANFRYYKLSGSKVTKVISNSAIKIMEFYRKDARKALKESDRFYQPEKIETLAEMASQVVSVGNQTGEGWLLTAEMIELIETGVKNIVCMQPFACLPNHVTGKGMIKELKTIYPGANIAAIDYDPGASEVNQLNRIKLMMAVANKNLQYESTIAPNINKEVIVQKYLNNFNINY</sequence>
<dbReference type="Gene3D" id="3.30.420.40">
    <property type="match status" value="4"/>
</dbReference>
<dbReference type="InterPro" id="IPR008275">
    <property type="entry name" value="CoA_E_activase_dom"/>
</dbReference>
<keyword evidence="2" id="KW-0479">Metal-binding</keyword>